<reference evidence="2 3" key="1">
    <citation type="submission" date="2020-07" db="EMBL/GenBank/DDBJ databases">
        <title>Sequencing the genomes of 1000 actinobacteria strains.</title>
        <authorList>
            <person name="Klenk H.-P."/>
        </authorList>
    </citation>
    <scope>NUCLEOTIDE SEQUENCE [LARGE SCALE GENOMIC DNA]</scope>
    <source>
        <strain evidence="2 3">DSM 44065</strain>
    </source>
</reference>
<gene>
    <name evidence="2" type="ORF">HNR68_004047</name>
</gene>
<organism evidence="2 3">
    <name type="scientific">Saccharopolyspora hordei</name>
    <dbReference type="NCBI Taxonomy" id="1838"/>
    <lineage>
        <taxon>Bacteria</taxon>
        <taxon>Bacillati</taxon>
        <taxon>Actinomycetota</taxon>
        <taxon>Actinomycetes</taxon>
        <taxon>Pseudonocardiales</taxon>
        <taxon>Pseudonocardiaceae</taxon>
        <taxon>Saccharopolyspora</taxon>
    </lineage>
</organism>
<feature type="region of interest" description="Disordered" evidence="1">
    <location>
        <begin position="242"/>
        <end position="284"/>
    </location>
</feature>
<dbReference type="RefSeq" id="WP_179723326.1">
    <property type="nucleotide sequence ID" value="NZ_BAABFH010000001.1"/>
</dbReference>
<evidence type="ECO:0000313" key="2">
    <source>
        <dbReference type="EMBL" id="NYI85417.1"/>
    </source>
</evidence>
<comment type="caution">
    <text evidence="2">The sequence shown here is derived from an EMBL/GenBank/DDBJ whole genome shotgun (WGS) entry which is preliminary data.</text>
</comment>
<proteinExistence type="predicted"/>
<name>A0A853ASU6_9PSEU</name>
<sequence length="284" mass="31618">MDVVLELSGGLPLLVATLAESGNDDVHDPTGMAVARFLNFVPEQESRDDAVLAALPRVLDEDVLAVLRGPDRAVGLFRWLRERPFVHENEGQLEYHRVVRENMVRYERGRAPRRFRRYHQALAEHFQQRREELGLPGDSCWYDWEWRALLVEEFYHRLCSAAHQWLPEALRHCAVACRTEAAGTAVHAWLDAFAAAARDSGTSVVVTCADDLHRFAGPDGSLDLVGLQRYLARRLERHGHAVGATPDRELPAGGDAPRKGRSVLGADEDFFGSDAQGAAPVIGE</sequence>
<dbReference type="Proteomes" id="UP000587002">
    <property type="component" value="Unassembled WGS sequence"/>
</dbReference>
<accession>A0A853ASU6</accession>
<evidence type="ECO:0000256" key="1">
    <source>
        <dbReference type="SAM" id="MobiDB-lite"/>
    </source>
</evidence>
<keyword evidence="3" id="KW-1185">Reference proteome</keyword>
<dbReference type="EMBL" id="JACCFJ010000001">
    <property type="protein sequence ID" value="NYI85417.1"/>
    <property type="molecule type" value="Genomic_DNA"/>
</dbReference>
<evidence type="ECO:0000313" key="3">
    <source>
        <dbReference type="Proteomes" id="UP000587002"/>
    </source>
</evidence>
<protein>
    <submittedName>
        <fullName evidence="2">Uncharacterized protein</fullName>
    </submittedName>
</protein>
<dbReference type="AlphaFoldDB" id="A0A853ASU6"/>